<proteinExistence type="predicted"/>
<organism evidence="2 3">
    <name type="scientific">Riccia sorocarpa</name>
    <dbReference type="NCBI Taxonomy" id="122646"/>
    <lineage>
        <taxon>Eukaryota</taxon>
        <taxon>Viridiplantae</taxon>
        <taxon>Streptophyta</taxon>
        <taxon>Embryophyta</taxon>
        <taxon>Marchantiophyta</taxon>
        <taxon>Marchantiopsida</taxon>
        <taxon>Marchantiidae</taxon>
        <taxon>Marchantiales</taxon>
        <taxon>Ricciaceae</taxon>
        <taxon>Riccia</taxon>
    </lineage>
</organism>
<dbReference type="EMBL" id="JBJQOH010000002">
    <property type="protein sequence ID" value="KAL3698628.1"/>
    <property type="molecule type" value="Genomic_DNA"/>
</dbReference>
<gene>
    <name evidence="2" type="ORF">R1sor_012704</name>
</gene>
<reference evidence="2 3" key="1">
    <citation type="submission" date="2024-09" db="EMBL/GenBank/DDBJ databases">
        <title>Chromosome-scale assembly of Riccia sorocarpa.</title>
        <authorList>
            <person name="Paukszto L."/>
        </authorList>
    </citation>
    <scope>NUCLEOTIDE SEQUENCE [LARGE SCALE GENOMIC DNA]</scope>
    <source>
        <strain evidence="2">LP-2024</strain>
        <tissue evidence="2">Aerial parts of the thallus</tissue>
    </source>
</reference>
<dbReference type="Proteomes" id="UP001633002">
    <property type="component" value="Unassembled WGS sequence"/>
</dbReference>
<evidence type="ECO:0000313" key="2">
    <source>
        <dbReference type="EMBL" id="KAL3698628.1"/>
    </source>
</evidence>
<name>A0ABD3I4J3_9MARC</name>
<evidence type="ECO:0000313" key="3">
    <source>
        <dbReference type="Proteomes" id="UP001633002"/>
    </source>
</evidence>
<feature type="region of interest" description="Disordered" evidence="1">
    <location>
        <begin position="53"/>
        <end position="80"/>
    </location>
</feature>
<dbReference type="AlphaFoldDB" id="A0ABD3I4J3"/>
<accession>A0ABD3I4J3</accession>
<comment type="caution">
    <text evidence="2">The sequence shown here is derived from an EMBL/GenBank/DDBJ whole genome shotgun (WGS) entry which is preliminary data.</text>
</comment>
<evidence type="ECO:0000256" key="1">
    <source>
        <dbReference type="SAM" id="MobiDB-lite"/>
    </source>
</evidence>
<sequence>MWTQWFQPPKSIKDHACTSAKYKACESMSDNTIRFISKDSFTRRDETTRLGVGRCGTYASSGSRRTRENDVEEDLPSLSQSTSNSMDYWAHYFNEQLFIDPVTCARPIEYDPRAKVHPDGPQKVSKA</sequence>
<protein>
    <submittedName>
        <fullName evidence="2">Uncharacterized protein</fullName>
    </submittedName>
</protein>
<keyword evidence="3" id="KW-1185">Reference proteome</keyword>